<gene>
    <name evidence="4" type="ORF">SAMN05444682_103139</name>
</gene>
<evidence type="ECO:0000256" key="3">
    <source>
        <dbReference type="ARBA" id="ARBA00022691"/>
    </source>
</evidence>
<dbReference type="InterPro" id="IPR002935">
    <property type="entry name" value="SAM_O-MeTrfase"/>
</dbReference>
<evidence type="ECO:0000256" key="1">
    <source>
        <dbReference type="ARBA" id="ARBA00022603"/>
    </source>
</evidence>
<dbReference type="InterPro" id="IPR029063">
    <property type="entry name" value="SAM-dependent_MTases_sf"/>
</dbReference>
<dbReference type="PANTHER" id="PTHR43167">
    <property type="entry name" value="PUTATIVE (AFU_ORTHOLOGUE AFUA_6G01830)-RELATED"/>
    <property type="match status" value="1"/>
</dbReference>
<dbReference type="Pfam" id="PF01596">
    <property type="entry name" value="Methyltransf_3"/>
    <property type="match status" value="1"/>
</dbReference>
<name>A0A1I3GWJ4_9SPHI</name>
<dbReference type="EMBL" id="FOQO01000003">
    <property type="protein sequence ID" value="SFI27968.1"/>
    <property type="molecule type" value="Genomic_DNA"/>
</dbReference>
<keyword evidence="1 4" id="KW-0489">Methyltransferase</keyword>
<evidence type="ECO:0000256" key="2">
    <source>
        <dbReference type="ARBA" id="ARBA00022679"/>
    </source>
</evidence>
<dbReference type="CDD" id="cd02440">
    <property type="entry name" value="AdoMet_MTases"/>
    <property type="match status" value="1"/>
</dbReference>
<organism evidence="4 5">
    <name type="scientific">Parapedobacter indicus</name>
    <dbReference type="NCBI Taxonomy" id="1477437"/>
    <lineage>
        <taxon>Bacteria</taxon>
        <taxon>Pseudomonadati</taxon>
        <taxon>Bacteroidota</taxon>
        <taxon>Sphingobacteriia</taxon>
        <taxon>Sphingobacteriales</taxon>
        <taxon>Sphingobacteriaceae</taxon>
        <taxon>Parapedobacter</taxon>
    </lineage>
</organism>
<dbReference type="GO" id="GO:0032259">
    <property type="term" value="P:methylation"/>
    <property type="evidence" value="ECO:0007669"/>
    <property type="project" value="UniProtKB-KW"/>
</dbReference>
<accession>A0A1I3GWJ4</accession>
<dbReference type="GO" id="GO:0008171">
    <property type="term" value="F:O-methyltransferase activity"/>
    <property type="evidence" value="ECO:0007669"/>
    <property type="project" value="InterPro"/>
</dbReference>
<protein>
    <submittedName>
        <fullName evidence="4">Predicted O-methyltransferase YrrM</fullName>
    </submittedName>
</protein>
<keyword evidence="3" id="KW-0949">S-adenosyl-L-methionine</keyword>
<proteinExistence type="predicted"/>
<evidence type="ECO:0000313" key="4">
    <source>
        <dbReference type="EMBL" id="SFI27968.1"/>
    </source>
</evidence>
<dbReference type="Gene3D" id="3.40.50.150">
    <property type="entry name" value="Vaccinia Virus protein VP39"/>
    <property type="match status" value="1"/>
</dbReference>
<keyword evidence="2 4" id="KW-0808">Transferase</keyword>
<keyword evidence="5" id="KW-1185">Reference proteome</keyword>
<sequence length="229" mass="25872">MSRVFTVYKPVSTMKVIFPIKLALSCIFFSGMMVTGCVAQISDTQSELDKRVEKFLTEKKQTWHDLNVPYKDGRVLHDLIVDNNYQSALEIGTSTGHSTVWIAWALSKTGGKLITIEIDENRQRQAIENLKTLGLADFVDFRLGDAHQLVKEVEGPFDFVFSDADKDWYIQYFKDVDPKLKTGGTFTAHNVLQSISGIKEYMDFVNSHVGYETTVDRSSNSGIAISRKK</sequence>
<dbReference type="PROSITE" id="PS51682">
    <property type="entry name" value="SAM_OMT_I"/>
    <property type="match status" value="1"/>
</dbReference>
<dbReference type="STRING" id="1477437.SAMN05444682_103139"/>
<dbReference type="SUPFAM" id="SSF53335">
    <property type="entry name" value="S-adenosyl-L-methionine-dependent methyltransferases"/>
    <property type="match status" value="1"/>
</dbReference>
<dbReference type="PANTHER" id="PTHR43167:SF1">
    <property type="entry name" value="PUTATIVE (AFU_ORTHOLOGUE AFUA_6G01830)-RELATED"/>
    <property type="match status" value="1"/>
</dbReference>
<dbReference type="Proteomes" id="UP000198670">
    <property type="component" value="Unassembled WGS sequence"/>
</dbReference>
<evidence type="ECO:0000313" key="5">
    <source>
        <dbReference type="Proteomes" id="UP000198670"/>
    </source>
</evidence>
<reference evidence="4 5" key="1">
    <citation type="submission" date="2016-10" db="EMBL/GenBank/DDBJ databases">
        <authorList>
            <person name="de Groot N.N."/>
        </authorList>
    </citation>
    <scope>NUCLEOTIDE SEQUENCE [LARGE SCALE GENOMIC DNA]</scope>
    <source>
        <strain evidence="4 5">RK1</strain>
    </source>
</reference>
<dbReference type="AlphaFoldDB" id="A0A1I3GWJ4"/>